<name>A0ABV4ZXS2_9ENTR</name>
<feature type="transmembrane region" description="Helical" evidence="1">
    <location>
        <begin position="325"/>
        <end position="346"/>
    </location>
</feature>
<organism evidence="2 3">
    <name type="scientific">Enterobacter chuandaensis</name>
    <dbReference type="NCBI Taxonomy" id="2497875"/>
    <lineage>
        <taxon>Bacteria</taxon>
        <taxon>Pseudomonadati</taxon>
        <taxon>Pseudomonadota</taxon>
        <taxon>Gammaproteobacteria</taxon>
        <taxon>Enterobacterales</taxon>
        <taxon>Enterobacteriaceae</taxon>
        <taxon>Enterobacter</taxon>
        <taxon>Enterobacter cloacae complex</taxon>
    </lineage>
</organism>
<accession>A0ABV4ZXS2</accession>
<evidence type="ECO:0000313" key="3">
    <source>
        <dbReference type="Proteomes" id="UP001577381"/>
    </source>
</evidence>
<feature type="transmembrane region" description="Helical" evidence="1">
    <location>
        <begin position="54"/>
        <end position="76"/>
    </location>
</feature>
<evidence type="ECO:0000313" key="2">
    <source>
        <dbReference type="EMBL" id="MFB4718175.1"/>
    </source>
</evidence>
<feature type="transmembrane region" description="Helical" evidence="1">
    <location>
        <begin position="146"/>
        <end position="170"/>
    </location>
</feature>
<feature type="transmembrane region" description="Helical" evidence="1">
    <location>
        <begin position="301"/>
        <end position="319"/>
    </location>
</feature>
<proteinExistence type="predicted"/>
<feature type="transmembrane region" description="Helical" evidence="1">
    <location>
        <begin position="358"/>
        <end position="376"/>
    </location>
</feature>
<feature type="transmembrane region" description="Helical" evidence="1">
    <location>
        <begin position="116"/>
        <end position="134"/>
    </location>
</feature>
<feature type="transmembrane region" description="Helical" evidence="1">
    <location>
        <begin position="388"/>
        <end position="409"/>
    </location>
</feature>
<gene>
    <name evidence="2" type="ORF">ACE3KR_04645</name>
</gene>
<evidence type="ECO:0000256" key="1">
    <source>
        <dbReference type="SAM" id="Phobius"/>
    </source>
</evidence>
<dbReference type="EMBL" id="JBHGSI010000001">
    <property type="protein sequence ID" value="MFB4718175.1"/>
    <property type="molecule type" value="Genomic_DNA"/>
</dbReference>
<sequence length="414" mass="47521">MAFNMLKIKFLNKNYNKLYKFADQLSFSLLNIGVVLFASVFLEPAQASKYIIMNVYSSYSLVLIMAFVITPFWVFCSDKNKKKQYNKFSLRLALVVSAIVGSIVFFIVLIEEGSMTYAFTVFYLTISYSIYDFLRRSFFIINKDSIAAFLSTMLIVATIVSYAIMLLLNITDATTYLFTQALILTTITMAGYILNRKEYGEPNNNIDYWCLCKQYLSIGKWSAASMTCFWLATQGVFIIYENNVEPQFLALTRLALSVSGVIAIYFSSIENKIMPELSNQISLEKYSEVNKIAERYLKNSLYASIVLTILLILASSLIIGANNKYLFLILVMCIYQCISGVLKIFPFILKAKKRHKDIFLSNLLSILIIFPSTTYLYNFNINFIKENILTIIIFFNGIFSSLLYIYFTLFERGK</sequence>
<feature type="transmembrane region" description="Helical" evidence="1">
    <location>
        <begin position="176"/>
        <end position="194"/>
    </location>
</feature>
<keyword evidence="3" id="KW-1185">Reference proteome</keyword>
<feature type="transmembrane region" description="Helical" evidence="1">
    <location>
        <begin position="88"/>
        <end position="110"/>
    </location>
</feature>
<feature type="transmembrane region" description="Helical" evidence="1">
    <location>
        <begin position="21"/>
        <end position="42"/>
    </location>
</feature>
<comment type="caution">
    <text evidence="2">The sequence shown here is derived from an EMBL/GenBank/DDBJ whole genome shotgun (WGS) entry which is preliminary data.</text>
</comment>
<dbReference type="Proteomes" id="UP001577381">
    <property type="component" value="Unassembled WGS sequence"/>
</dbReference>
<feature type="transmembrane region" description="Helical" evidence="1">
    <location>
        <begin position="246"/>
        <end position="266"/>
    </location>
</feature>
<keyword evidence="1" id="KW-1133">Transmembrane helix</keyword>
<keyword evidence="1" id="KW-0812">Transmembrane</keyword>
<feature type="transmembrane region" description="Helical" evidence="1">
    <location>
        <begin position="221"/>
        <end position="240"/>
    </location>
</feature>
<reference evidence="2 3" key="1">
    <citation type="submission" date="2024-09" db="EMBL/GenBank/DDBJ databases">
        <title>Molecular characterization of Carbapenemase-producing Enterobacter cloacae Complex from Infections in Argentina.</title>
        <authorList>
            <person name="De Mendieta J.M."/>
            <person name="Gomez S."/>
        </authorList>
    </citation>
    <scope>NUCLEOTIDE SEQUENCE [LARGE SCALE GENOMIC DNA]</scope>
    <source>
        <strain evidence="2 3">M23267</strain>
    </source>
</reference>
<protein>
    <submittedName>
        <fullName evidence="2">Uncharacterized protein</fullName>
    </submittedName>
</protein>
<keyword evidence="1" id="KW-0472">Membrane</keyword>
<dbReference type="RefSeq" id="WP_271079731.1">
    <property type="nucleotide sequence ID" value="NZ_CP141063.1"/>
</dbReference>